<evidence type="ECO:0000313" key="2">
    <source>
        <dbReference type="EMBL" id="GDY80034.1"/>
    </source>
</evidence>
<evidence type="ECO:0000313" key="3">
    <source>
        <dbReference type="Proteomes" id="UP000299211"/>
    </source>
</evidence>
<dbReference type="EMBL" id="BJHX01000002">
    <property type="protein sequence ID" value="GDY69768.1"/>
    <property type="molecule type" value="Genomic_DNA"/>
</dbReference>
<dbReference type="EMBL" id="BJHY01000002">
    <property type="protein sequence ID" value="GDY80034.1"/>
    <property type="molecule type" value="Genomic_DNA"/>
</dbReference>
<accession>A0A4D4MCW1</accession>
<dbReference type="RefSeq" id="WP_010981826.1">
    <property type="nucleotide sequence ID" value="NZ_BAABTN010000037.1"/>
</dbReference>
<dbReference type="GeneID" id="41537558"/>
<reference evidence="2 3" key="1">
    <citation type="submission" date="2019-04" db="EMBL/GenBank/DDBJ databases">
        <title>Draft genome sequences of Streptomyces avermitilis ATCC 31267.</title>
        <authorList>
            <person name="Komaki H."/>
            <person name="Tamura T."/>
            <person name="Hosoyama A."/>
        </authorList>
    </citation>
    <scope>NUCLEOTIDE SEQUENCE [LARGE SCALE GENOMIC DNA]</scope>
    <source>
        <strain evidence="2 3">ATCC 31267</strain>
    </source>
</reference>
<comment type="caution">
    <text evidence="1">The sequence shown here is derived from an EMBL/GenBank/DDBJ whole genome shotgun (WGS) entry which is preliminary data.</text>
</comment>
<organism evidence="1 4">
    <name type="scientific">Streptomyces avermitilis</name>
    <dbReference type="NCBI Taxonomy" id="33903"/>
    <lineage>
        <taxon>Bacteria</taxon>
        <taxon>Bacillati</taxon>
        <taxon>Actinomycetota</taxon>
        <taxon>Actinomycetes</taxon>
        <taxon>Kitasatosporales</taxon>
        <taxon>Streptomycetaceae</taxon>
        <taxon>Streptomyces</taxon>
    </lineage>
</organism>
<dbReference type="STRING" id="33903.AQJ43_29785"/>
<protein>
    <submittedName>
        <fullName evidence="1">Uncharacterized protein</fullName>
    </submittedName>
</protein>
<sequence length="368" mass="39156">MASEMLLALRLGPVLAEPVPREVADALLSVQVTEGVGRSGGFQLEFATAKRSLLFAELLPQGALDPPARAQIVLTVLGRSTVLMDGVVTRHEVAPSAEPGQAKLTLTGEDVSRMMDVVDFSGVKYPGLPPEERVAVIVAKYTAYGLVPAIVPSVFMVAPNPLQAVPSHQGTDLAYVRQLAAQAGYQFFVAPGPLPGVNIAHWEPPNKLGLPQEPLLVNCDAASNVESLSFSFDGFSATQYVVLIQNPETKFPVPVPVPDVSPLSPPMGRRRPLPLKVQPIHGLAKLTPPQAAGVALARAADSFEVISGQGSLDVLRYGQPLRARRPVPVHGAGAAYDGTYYVRSVTHSIKRGAYTQQFTLTRNAFGPL</sequence>
<evidence type="ECO:0000313" key="1">
    <source>
        <dbReference type="EMBL" id="GDY69768.1"/>
    </source>
</evidence>
<proteinExistence type="predicted"/>
<evidence type="ECO:0000313" key="4">
    <source>
        <dbReference type="Proteomes" id="UP000302139"/>
    </source>
</evidence>
<dbReference type="AlphaFoldDB" id="A0A4D4MCW1"/>
<dbReference type="OMA" id="HALNVNM"/>
<dbReference type="Proteomes" id="UP000299211">
    <property type="component" value="Unassembled WGS sequence"/>
</dbReference>
<name>A0A4D4MCW1_STRAX</name>
<reference evidence="1 4" key="2">
    <citation type="submission" date="2019-04" db="EMBL/GenBank/DDBJ databases">
        <title>Draft genome sequences of Streptomyces avermitilis NBRC 14893.</title>
        <authorList>
            <person name="Komaki H."/>
            <person name="Tamura T."/>
            <person name="Hosoyama A."/>
        </authorList>
    </citation>
    <scope>NUCLEOTIDE SEQUENCE [LARGE SCALE GENOMIC DNA]</scope>
    <source>
        <strain evidence="1 4">NBRC 14893</strain>
    </source>
</reference>
<dbReference type="Proteomes" id="UP000302139">
    <property type="component" value="Unassembled WGS sequence"/>
</dbReference>
<gene>
    <name evidence="1" type="ORF">SAV14893_091610</name>
    <name evidence="2" type="ORF">SAV31267_095190</name>
</gene>